<sequence>MLGGSTNNSRFLPLIEETLKIRNFEKKLQTILKQAVVNKTYIPDGRSYGVPPHFAAPYQTNMQLGGLCQNDDNFNRKMYGPRQHEILSSRALNEVNVVKTKKQAVRFDDKNMLKDSNNLNKPNAFAKTKIMEVLDSATIALNNIQNKISLQNERKNAEVVVHQAKKHETTSQAIKSNRSSQSVAIKYDATAISPQHLTPPKQVSIVPSALSKNSLKVDRATSRGSAKVSCNLDSHAYSELKEIAEKLTYYDRQLANLRQVHQISTRKSNIGHKYVLSKPQPKKIHTTCQKSSMRKSVTSAHSEVYSCKEENHYKLKSVFSGHKKHTEESGSNSYKYALLLDTPPRFILNRKNNPFVVSKKGIGYVLDPPVLTFPDEKE</sequence>
<protein>
    <submittedName>
        <fullName evidence="2">Uncharacterized protein</fullName>
    </submittedName>
</protein>
<evidence type="ECO:0000313" key="2">
    <source>
        <dbReference type="WBParaSite" id="RSKR_0000298000.1"/>
    </source>
</evidence>
<dbReference type="Proteomes" id="UP000095286">
    <property type="component" value="Unplaced"/>
</dbReference>
<dbReference type="WBParaSite" id="RSKR_0000298000.1">
    <property type="protein sequence ID" value="RSKR_0000298000.1"/>
    <property type="gene ID" value="RSKR_0000298000"/>
</dbReference>
<evidence type="ECO:0000313" key="1">
    <source>
        <dbReference type="Proteomes" id="UP000095286"/>
    </source>
</evidence>
<proteinExistence type="predicted"/>
<reference evidence="2" key="1">
    <citation type="submission" date="2016-11" db="UniProtKB">
        <authorList>
            <consortium name="WormBaseParasite"/>
        </authorList>
    </citation>
    <scope>IDENTIFICATION</scope>
    <source>
        <strain evidence="2">KR3021</strain>
    </source>
</reference>
<accession>A0AC35TQH3</accession>
<name>A0AC35TQH3_9BILA</name>
<organism evidence="1 2">
    <name type="scientific">Rhabditophanes sp. KR3021</name>
    <dbReference type="NCBI Taxonomy" id="114890"/>
    <lineage>
        <taxon>Eukaryota</taxon>
        <taxon>Metazoa</taxon>
        <taxon>Ecdysozoa</taxon>
        <taxon>Nematoda</taxon>
        <taxon>Chromadorea</taxon>
        <taxon>Rhabditida</taxon>
        <taxon>Tylenchina</taxon>
        <taxon>Panagrolaimomorpha</taxon>
        <taxon>Strongyloidoidea</taxon>
        <taxon>Alloionematidae</taxon>
        <taxon>Rhabditophanes</taxon>
    </lineage>
</organism>